<feature type="domain" description="DUF1543" evidence="1">
    <location>
        <begin position="20"/>
        <end position="69"/>
    </location>
</feature>
<name>A0A1H3GNZ1_9FLAO</name>
<dbReference type="STRING" id="229203.SAMN05444338_1255"/>
<reference evidence="3" key="1">
    <citation type="submission" date="2016-10" db="EMBL/GenBank/DDBJ databases">
        <authorList>
            <person name="Varghese N."/>
            <person name="Submissions S."/>
        </authorList>
    </citation>
    <scope>NUCLEOTIDE SEQUENCE [LARGE SCALE GENOMIC DNA]</scope>
    <source>
        <strain evidence="3">DSM 15718</strain>
    </source>
</reference>
<dbReference type="AlphaFoldDB" id="A0A1H3GNZ1"/>
<evidence type="ECO:0000313" key="3">
    <source>
        <dbReference type="Proteomes" id="UP000198569"/>
    </source>
</evidence>
<dbReference type="OrthoDB" id="850243at2"/>
<dbReference type="EMBL" id="FNMV01000025">
    <property type="protein sequence ID" value="SDY04837.1"/>
    <property type="molecule type" value="Genomic_DNA"/>
</dbReference>
<dbReference type="RefSeq" id="WP_091435290.1">
    <property type="nucleotide sequence ID" value="NZ_FNMV01000025.1"/>
</dbReference>
<accession>A0A1H3GNZ1</accession>
<dbReference type="InterPro" id="IPR011440">
    <property type="entry name" value="DUF1543"/>
</dbReference>
<keyword evidence="3" id="KW-1185">Reference proteome</keyword>
<gene>
    <name evidence="2" type="ORF">SAMN05444338_1255</name>
</gene>
<sequence>MEKELKLFMVMLGCTPPGRLTEQHDIFFGIGTSLKGLIPEMKSFWPEAKGRIHIDAWREVSVVDNFSIEIITKDTVENNNLDHLFFINLGGYKENEFEEYHYKMLTVATTLGLATKKSKRTTFYKHCGFKGAGVSHIDDKYGIDIDDIYKVTDILDSQLKEKYSIKITKSETELQEDILHIGYLKISGIK</sequence>
<dbReference type="Pfam" id="PF07566">
    <property type="entry name" value="DUF1543"/>
    <property type="match status" value="1"/>
</dbReference>
<evidence type="ECO:0000259" key="1">
    <source>
        <dbReference type="Pfam" id="PF07566"/>
    </source>
</evidence>
<evidence type="ECO:0000313" key="2">
    <source>
        <dbReference type="EMBL" id="SDY04837.1"/>
    </source>
</evidence>
<proteinExistence type="predicted"/>
<dbReference type="Proteomes" id="UP000198569">
    <property type="component" value="Unassembled WGS sequence"/>
</dbReference>
<protein>
    <recommendedName>
        <fullName evidence="1">DUF1543 domain-containing protein</fullName>
    </recommendedName>
</protein>
<dbReference type="Gene3D" id="3.10.20.10">
    <property type="match status" value="2"/>
</dbReference>
<organism evidence="2 3">
    <name type="scientific">Flavobacterium degerlachei</name>
    <dbReference type="NCBI Taxonomy" id="229203"/>
    <lineage>
        <taxon>Bacteria</taxon>
        <taxon>Pseudomonadati</taxon>
        <taxon>Bacteroidota</taxon>
        <taxon>Flavobacteriia</taxon>
        <taxon>Flavobacteriales</taxon>
        <taxon>Flavobacteriaceae</taxon>
        <taxon>Flavobacterium</taxon>
    </lineage>
</organism>